<evidence type="ECO:0000313" key="3">
    <source>
        <dbReference type="Proteomes" id="UP000521872"/>
    </source>
</evidence>
<dbReference type="EMBL" id="JAACJL010000017">
    <property type="protein sequence ID" value="KAF4618607.1"/>
    <property type="molecule type" value="Genomic_DNA"/>
</dbReference>
<name>A0A8H4QYG3_9AGAR</name>
<dbReference type="Gene3D" id="1.25.40.10">
    <property type="entry name" value="Tetratricopeptide repeat domain"/>
    <property type="match status" value="1"/>
</dbReference>
<evidence type="ECO:0000256" key="1">
    <source>
        <dbReference type="SAM" id="MobiDB-lite"/>
    </source>
</evidence>
<organism evidence="2 3">
    <name type="scientific">Agrocybe pediades</name>
    <dbReference type="NCBI Taxonomy" id="84607"/>
    <lineage>
        <taxon>Eukaryota</taxon>
        <taxon>Fungi</taxon>
        <taxon>Dikarya</taxon>
        <taxon>Basidiomycota</taxon>
        <taxon>Agaricomycotina</taxon>
        <taxon>Agaricomycetes</taxon>
        <taxon>Agaricomycetidae</taxon>
        <taxon>Agaricales</taxon>
        <taxon>Agaricineae</taxon>
        <taxon>Strophariaceae</taxon>
        <taxon>Agrocybe</taxon>
    </lineage>
</organism>
<evidence type="ECO:0000313" key="2">
    <source>
        <dbReference type="EMBL" id="KAF4618607.1"/>
    </source>
</evidence>
<reference evidence="2 3" key="1">
    <citation type="submission" date="2019-12" db="EMBL/GenBank/DDBJ databases">
        <authorList>
            <person name="Floudas D."/>
            <person name="Bentzer J."/>
            <person name="Ahren D."/>
            <person name="Johansson T."/>
            <person name="Persson P."/>
            <person name="Tunlid A."/>
        </authorList>
    </citation>
    <scope>NUCLEOTIDE SEQUENCE [LARGE SCALE GENOMIC DNA]</scope>
    <source>
        <strain evidence="2 3">CBS 102.39</strain>
    </source>
</reference>
<evidence type="ECO:0008006" key="4">
    <source>
        <dbReference type="Google" id="ProtNLM"/>
    </source>
</evidence>
<gene>
    <name evidence="2" type="ORF">D9613_009974</name>
</gene>
<proteinExistence type="predicted"/>
<dbReference type="AlphaFoldDB" id="A0A8H4QYG3"/>
<sequence length="840" mass="94456">MVPISWLLLRPNSSSLRRINLFKHTPVRLISSSPNTRYAAVLSFSRLAHSFVNTTQSADITPPKVSDFPINVIEKSAAIRNFALLVEENKLDEATAALSDILDAGVPDEDSDAFQQVTDILSATKQNEGSSALLVTLGLLAASKGRTEFVEDQVLPLLRQRGNQELVAELESRLNGVNVDSQAETSVFEDASEDYSTSLSYTRASPMSTLEAIKQQLPPILPAPSVQMDHNTLFEEEAEGQELLASGDHSAHAEYVSGGHLNSLIINGQYDAAFDFIKEMEAVGAQVPASPQYVDIAATLLRDNNSRSSDLAERALAWLSLMPASNEPHAFMNVPPRLQALSKELTSGRSLDIALLTRVSLIYASKGYVVEASEFTPIFVRCMDRAQWRKYAELFELVSSKSAVHPSTIRLIFRNEAIRAFIGIKRSSQIIELLQAPGDFKLSSFYIRELESRTQYRPDLAEALKSVTLYSGGRDLPRIENDQPKNFGNNFRSNLRYLKNMLDSPYRASHPDTIANFMHLSLQLGRTTGLRILLSRAYRKTGLVPSNFALAEMKLYKRYGHPELVLKTFVDHFFLTGLCSERILSCYNIAKKTSNPQDGRTRFERIYEPGSHAMVPTRMWPTLEHHNLLWQAMISITRPPALNRLYTSFVEWTRGQYDLLCEGGRYPDLSKNNPAVEPSTFHPFFRPLMKESKLQYEVGEQMLQDMFELGIQPHIFIYTDLVWSYASNGKAKKALALMRDLEQNKVAEHRARNGTTFTAKAPSPDYAFYVSLLRGLLVNNNLKSAGIISRRIKRLYGVKNDRMVVALAVKKEAERTEKERSKHLDSTPFAKRTTKTETEV</sequence>
<accession>A0A8H4QYG3</accession>
<protein>
    <recommendedName>
        <fullName evidence="4">Pentatricopeptide repeat-containing protein</fullName>
    </recommendedName>
</protein>
<comment type="caution">
    <text evidence="2">The sequence shown here is derived from an EMBL/GenBank/DDBJ whole genome shotgun (WGS) entry which is preliminary data.</text>
</comment>
<keyword evidence="3" id="KW-1185">Reference proteome</keyword>
<dbReference type="Proteomes" id="UP000521872">
    <property type="component" value="Unassembled WGS sequence"/>
</dbReference>
<feature type="compositionally biased region" description="Basic and acidic residues" evidence="1">
    <location>
        <begin position="812"/>
        <end position="825"/>
    </location>
</feature>
<feature type="region of interest" description="Disordered" evidence="1">
    <location>
        <begin position="812"/>
        <end position="840"/>
    </location>
</feature>
<dbReference type="InterPro" id="IPR011990">
    <property type="entry name" value="TPR-like_helical_dom_sf"/>
</dbReference>